<name>A0A5N6ZF38_9EURO</name>
<evidence type="ECO:0000256" key="3">
    <source>
        <dbReference type="SAM" id="MobiDB-lite"/>
    </source>
</evidence>
<proteinExistence type="predicted"/>
<accession>A0A5N6ZF38</accession>
<keyword evidence="4" id="KW-0732">Signal</keyword>
<dbReference type="GO" id="GO:0004540">
    <property type="term" value="F:RNA nuclease activity"/>
    <property type="evidence" value="ECO:0007669"/>
    <property type="project" value="InterPro"/>
</dbReference>
<protein>
    <submittedName>
        <fullName evidence="5">Uncharacterized protein</fullName>
    </submittedName>
</protein>
<sequence>MRVSLAVAVLSLAVAVLSGGTNPQAPPLGNNPFQALADTDGPSDSAGSAPGSVPGSRPGSPPANPPANPPGDRAQKRPVRPRPSPTTITIDNQQVTSAAINLHSFHPSYSVKCGKITIQGEDIERAISLGAGLTRANKKLHIFPHRFVNIERFRLYHPTCYKPTNGVSRQEFPIVKDGYYDGTYENVYKFRVIYLYDPKMRPDVHGRVQAFYCGTVYHTTANEFEGCDVQKAPGPKV</sequence>
<keyword evidence="2" id="KW-0378">Hydrolase</keyword>
<feature type="compositionally biased region" description="Low complexity" evidence="3">
    <location>
        <begin position="42"/>
        <end position="58"/>
    </location>
</feature>
<evidence type="ECO:0000256" key="1">
    <source>
        <dbReference type="ARBA" id="ARBA00022722"/>
    </source>
</evidence>
<dbReference type="Gene3D" id="3.10.450.30">
    <property type="entry name" value="Microbial ribonucleases"/>
    <property type="match status" value="1"/>
</dbReference>
<dbReference type="OrthoDB" id="5425539at2759"/>
<dbReference type="SUPFAM" id="SSF53933">
    <property type="entry name" value="Microbial ribonucleases"/>
    <property type="match status" value="1"/>
</dbReference>
<feature type="region of interest" description="Disordered" evidence="3">
    <location>
        <begin position="23"/>
        <end position="88"/>
    </location>
</feature>
<gene>
    <name evidence="5" type="ORF">BDV28DRAFT_116896</name>
</gene>
<evidence type="ECO:0000256" key="2">
    <source>
        <dbReference type="ARBA" id="ARBA00022801"/>
    </source>
</evidence>
<dbReference type="GO" id="GO:0016787">
    <property type="term" value="F:hydrolase activity"/>
    <property type="evidence" value="ECO:0007669"/>
    <property type="project" value="UniProtKB-KW"/>
</dbReference>
<evidence type="ECO:0000313" key="5">
    <source>
        <dbReference type="EMBL" id="KAE8356294.1"/>
    </source>
</evidence>
<dbReference type="GO" id="GO:0003723">
    <property type="term" value="F:RNA binding"/>
    <property type="evidence" value="ECO:0007669"/>
    <property type="project" value="InterPro"/>
</dbReference>
<keyword evidence="1" id="KW-0540">Nuclease</keyword>
<dbReference type="AlphaFoldDB" id="A0A5N6ZF38"/>
<dbReference type="InterPro" id="IPR016191">
    <property type="entry name" value="Ribonuclease/ribotoxin"/>
</dbReference>
<feature type="compositionally biased region" description="Pro residues" evidence="3">
    <location>
        <begin position="59"/>
        <end position="69"/>
    </location>
</feature>
<feature type="chain" id="PRO_5024949868" evidence="4">
    <location>
        <begin position="20"/>
        <end position="237"/>
    </location>
</feature>
<feature type="signal peptide" evidence="4">
    <location>
        <begin position="1"/>
        <end position="19"/>
    </location>
</feature>
<dbReference type="EMBL" id="ML739040">
    <property type="protein sequence ID" value="KAE8356294.1"/>
    <property type="molecule type" value="Genomic_DNA"/>
</dbReference>
<keyword evidence="6" id="KW-1185">Reference proteome</keyword>
<evidence type="ECO:0000313" key="6">
    <source>
        <dbReference type="Proteomes" id="UP000327118"/>
    </source>
</evidence>
<organism evidence="5 6">
    <name type="scientific">Aspergillus coremiiformis</name>
    <dbReference type="NCBI Taxonomy" id="138285"/>
    <lineage>
        <taxon>Eukaryota</taxon>
        <taxon>Fungi</taxon>
        <taxon>Dikarya</taxon>
        <taxon>Ascomycota</taxon>
        <taxon>Pezizomycotina</taxon>
        <taxon>Eurotiomycetes</taxon>
        <taxon>Eurotiomycetidae</taxon>
        <taxon>Eurotiales</taxon>
        <taxon>Aspergillaceae</taxon>
        <taxon>Aspergillus</taxon>
        <taxon>Aspergillus subgen. Circumdati</taxon>
    </lineage>
</organism>
<dbReference type="Proteomes" id="UP000327118">
    <property type="component" value="Unassembled WGS sequence"/>
</dbReference>
<evidence type="ECO:0000256" key="4">
    <source>
        <dbReference type="SAM" id="SignalP"/>
    </source>
</evidence>
<reference evidence="6" key="1">
    <citation type="submission" date="2019-04" db="EMBL/GenBank/DDBJ databases">
        <title>Friends and foes A comparative genomics studyof 23 Aspergillus species from section Flavi.</title>
        <authorList>
            <consortium name="DOE Joint Genome Institute"/>
            <person name="Kjaerbolling I."/>
            <person name="Vesth T."/>
            <person name="Frisvad J.C."/>
            <person name="Nybo J.L."/>
            <person name="Theobald S."/>
            <person name="Kildgaard S."/>
            <person name="Isbrandt T."/>
            <person name="Kuo A."/>
            <person name="Sato A."/>
            <person name="Lyhne E.K."/>
            <person name="Kogle M.E."/>
            <person name="Wiebenga A."/>
            <person name="Kun R.S."/>
            <person name="Lubbers R.J."/>
            <person name="Makela M.R."/>
            <person name="Barry K."/>
            <person name="Chovatia M."/>
            <person name="Clum A."/>
            <person name="Daum C."/>
            <person name="Haridas S."/>
            <person name="He G."/>
            <person name="LaButti K."/>
            <person name="Lipzen A."/>
            <person name="Mondo S."/>
            <person name="Riley R."/>
            <person name="Salamov A."/>
            <person name="Simmons B.A."/>
            <person name="Magnuson J.K."/>
            <person name="Henrissat B."/>
            <person name="Mortensen U.H."/>
            <person name="Larsen T.O."/>
            <person name="Devries R.P."/>
            <person name="Grigoriev I.V."/>
            <person name="Machida M."/>
            <person name="Baker S.E."/>
            <person name="Andersen M.R."/>
        </authorList>
    </citation>
    <scope>NUCLEOTIDE SEQUENCE [LARGE SCALE GENOMIC DNA]</scope>
    <source>
        <strain evidence="6">CBS 553.77</strain>
    </source>
</reference>